<proteinExistence type="predicted"/>
<reference evidence="2 3" key="1">
    <citation type="submission" date="2021-03" db="EMBL/GenBank/DDBJ databases">
        <authorList>
            <person name="So Y."/>
        </authorList>
    </citation>
    <scope>NUCLEOTIDE SEQUENCE [LARGE SCALE GENOMIC DNA]</scope>
    <source>
        <strain evidence="2 3">PWR1</strain>
    </source>
</reference>
<keyword evidence="3" id="KW-1185">Reference proteome</keyword>
<protein>
    <submittedName>
        <fullName evidence="2">Uncharacterized protein</fullName>
    </submittedName>
</protein>
<keyword evidence="1" id="KW-0472">Membrane</keyword>
<keyword evidence="1" id="KW-0812">Transmembrane</keyword>
<feature type="transmembrane region" description="Helical" evidence="1">
    <location>
        <begin position="7"/>
        <end position="26"/>
    </location>
</feature>
<feature type="transmembrane region" description="Helical" evidence="1">
    <location>
        <begin position="85"/>
        <end position="103"/>
    </location>
</feature>
<organism evidence="2 3">
    <name type="scientific">Roseomonas nitratireducens</name>
    <dbReference type="NCBI Taxonomy" id="2820810"/>
    <lineage>
        <taxon>Bacteria</taxon>
        <taxon>Pseudomonadati</taxon>
        <taxon>Pseudomonadota</taxon>
        <taxon>Alphaproteobacteria</taxon>
        <taxon>Acetobacterales</taxon>
        <taxon>Roseomonadaceae</taxon>
        <taxon>Roseomonas</taxon>
    </lineage>
</organism>
<name>A0ABS4ARB2_9PROT</name>
<keyword evidence="1" id="KW-1133">Transmembrane helix</keyword>
<comment type="caution">
    <text evidence="2">The sequence shown here is derived from an EMBL/GenBank/DDBJ whole genome shotgun (WGS) entry which is preliminary data.</text>
</comment>
<dbReference type="EMBL" id="JAGIYZ010000003">
    <property type="protein sequence ID" value="MBP0463376.1"/>
    <property type="molecule type" value="Genomic_DNA"/>
</dbReference>
<evidence type="ECO:0000256" key="1">
    <source>
        <dbReference type="SAM" id="Phobius"/>
    </source>
</evidence>
<evidence type="ECO:0000313" key="3">
    <source>
        <dbReference type="Proteomes" id="UP000680815"/>
    </source>
</evidence>
<dbReference type="RefSeq" id="WP_209350757.1">
    <property type="nucleotide sequence ID" value="NZ_JAGIYZ010000003.1"/>
</dbReference>
<evidence type="ECO:0000313" key="2">
    <source>
        <dbReference type="EMBL" id="MBP0463376.1"/>
    </source>
</evidence>
<dbReference type="Proteomes" id="UP000680815">
    <property type="component" value="Unassembled WGS sequence"/>
</dbReference>
<sequence length="137" mass="14758">MDEPAQAAVTAIVALAALFLALRYLLPGTGLGEEFAKLVSLWGGLGSMAITWALMIMLATVPLIMPMMPGEHPIKQAGLKAFDNTVHLAFVLSVAAMLAVIVLHRQVNVPALMFAGQAALLMLCYRTRNWLAQREEA</sequence>
<accession>A0ABS4ARB2</accession>
<gene>
    <name evidence="2" type="ORF">J5Y09_05590</name>
</gene>
<feature type="transmembrane region" description="Helical" evidence="1">
    <location>
        <begin position="38"/>
        <end position="64"/>
    </location>
</feature>